<dbReference type="InterPro" id="IPR006311">
    <property type="entry name" value="TAT_signal"/>
</dbReference>
<evidence type="ECO:0000313" key="9">
    <source>
        <dbReference type="Proteomes" id="UP000529417"/>
    </source>
</evidence>
<dbReference type="PROSITE" id="PS51318">
    <property type="entry name" value="TAT"/>
    <property type="match status" value="1"/>
</dbReference>
<name>A0A7Z0KZY2_9RHOB</name>
<dbReference type="Gene3D" id="1.20.1440.240">
    <property type="match status" value="1"/>
</dbReference>
<sequence>MTMTYANPTRRQLLTMIGQVAGAGAMYQAMTSMGFAAESGYRGTPELQGPRQGRRVLILGAGIAGMAAAYEMQRVGYEVKILEYQDRSGGRCLTLRGGDRYTEMGGHEIACDFQGDSYLNAGPWRLPVHHRAVFDYCRRLGVQLHPFIIKNNSAFLHSASAFDGQPQRIGDVEKDMRGHVSELLSKALNQGSLDEAVTLEDREKLLEGLKGWGVLNSRYAYRASDATGGVRGWDIPPGGGLMPEARPSQPTDLSALLQSGLWQQLFGFNSYSFEPPMFEPAGGMDAITDAFAREVEDVIQLNARVTRIAQGDDAVTITYEDGGRGGTVREETADWCICTIPLSVLAQIEVDCSDAMRKASAAVPYASAFKVGLEFRRRFWEQDDGILGGVSYTDLPLVQIAYPNYGFLSDGPAVLQAAYDTATGGRSFTYSWSSMTPQERIDAALALGRQIHPQYDAEFLSGTSWVWHRVDWSLGCYGQWTQDLRDQHYETLCKIDNRLVLAGEHCSHIPAWLEGSLLSALDAIKRLDQRENA</sequence>
<organism evidence="8 9">
    <name type="scientific">Rhabdonatronobacter sediminivivens</name>
    <dbReference type="NCBI Taxonomy" id="2743469"/>
    <lineage>
        <taxon>Bacteria</taxon>
        <taxon>Pseudomonadati</taxon>
        <taxon>Pseudomonadota</taxon>
        <taxon>Alphaproteobacteria</taxon>
        <taxon>Rhodobacterales</taxon>
        <taxon>Paracoccaceae</taxon>
        <taxon>Rhabdonatronobacter</taxon>
    </lineage>
</organism>
<feature type="domain" description="Amine oxidase" evidence="7">
    <location>
        <begin position="63"/>
        <end position="523"/>
    </location>
</feature>
<comment type="catalytic activity">
    <reaction evidence="6">
        <text>L-tryptophan + O2 = indole-3-acetamide + CO2 + H2O</text>
        <dbReference type="Rhea" id="RHEA:16165"/>
        <dbReference type="ChEBI" id="CHEBI:15377"/>
        <dbReference type="ChEBI" id="CHEBI:15379"/>
        <dbReference type="ChEBI" id="CHEBI:16031"/>
        <dbReference type="ChEBI" id="CHEBI:16526"/>
        <dbReference type="ChEBI" id="CHEBI:57912"/>
        <dbReference type="EC" id="1.13.12.3"/>
    </reaction>
</comment>
<evidence type="ECO:0000256" key="5">
    <source>
        <dbReference type="ARBA" id="ARBA00023070"/>
    </source>
</evidence>
<dbReference type="AlphaFoldDB" id="A0A7Z0KZY2"/>
<comment type="pathway">
    <text evidence="1">Plant hormone metabolism; auxin biosynthesis.</text>
</comment>
<keyword evidence="9" id="KW-1185">Reference proteome</keyword>
<dbReference type="EMBL" id="JACBXS010000093">
    <property type="protein sequence ID" value="NYS26869.1"/>
    <property type="molecule type" value="Genomic_DNA"/>
</dbReference>
<accession>A0A7Z0KZY2</accession>
<protein>
    <recommendedName>
        <fullName evidence="4">Tryptophan 2-monooxygenase</fullName>
        <ecNumber evidence="3">1.13.12.3</ecNumber>
    </recommendedName>
</protein>
<evidence type="ECO:0000256" key="4">
    <source>
        <dbReference type="ARBA" id="ARBA00017871"/>
    </source>
</evidence>
<evidence type="ECO:0000256" key="3">
    <source>
        <dbReference type="ARBA" id="ARBA00012535"/>
    </source>
</evidence>
<dbReference type="Pfam" id="PF01593">
    <property type="entry name" value="Amino_oxidase"/>
    <property type="match status" value="1"/>
</dbReference>
<evidence type="ECO:0000256" key="6">
    <source>
        <dbReference type="ARBA" id="ARBA00047321"/>
    </source>
</evidence>
<dbReference type="Gene3D" id="3.90.660.10">
    <property type="match status" value="1"/>
</dbReference>
<comment type="similarity">
    <text evidence="2">Belongs to the tryptophan 2-monooxygenase family.</text>
</comment>
<dbReference type="RefSeq" id="WP_179907660.1">
    <property type="nucleotide sequence ID" value="NZ_JACBXS010000093.1"/>
</dbReference>
<dbReference type="PANTHER" id="PTHR10742">
    <property type="entry name" value="FLAVIN MONOAMINE OXIDASE"/>
    <property type="match status" value="1"/>
</dbReference>
<evidence type="ECO:0000256" key="2">
    <source>
        <dbReference type="ARBA" id="ARBA00005833"/>
    </source>
</evidence>
<comment type="caution">
    <text evidence="8">The sequence shown here is derived from an EMBL/GenBank/DDBJ whole genome shotgun (WGS) entry which is preliminary data.</text>
</comment>
<evidence type="ECO:0000256" key="1">
    <source>
        <dbReference type="ARBA" id="ARBA00004814"/>
    </source>
</evidence>
<dbReference type="Gene3D" id="3.50.50.60">
    <property type="entry name" value="FAD/NAD(P)-binding domain"/>
    <property type="match status" value="1"/>
</dbReference>
<dbReference type="GO" id="GO:0050361">
    <property type="term" value="F:tryptophan 2-monooxygenase activity"/>
    <property type="evidence" value="ECO:0007669"/>
    <property type="project" value="UniProtKB-EC"/>
</dbReference>
<dbReference type="GO" id="GO:0009063">
    <property type="term" value="P:amino acid catabolic process"/>
    <property type="evidence" value="ECO:0007669"/>
    <property type="project" value="TreeGrafter"/>
</dbReference>
<dbReference type="SUPFAM" id="SSF54373">
    <property type="entry name" value="FAD-linked reductases, C-terminal domain"/>
    <property type="match status" value="1"/>
</dbReference>
<dbReference type="Proteomes" id="UP000529417">
    <property type="component" value="Unassembled WGS sequence"/>
</dbReference>
<dbReference type="GO" id="GO:0009851">
    <property type="term" value="P:auxin biosynthetic process"/>
    <property type="evidence" value="ECO:0007669"/>
    <property type="project" value="UniProtKB-KW"/>
</dbReference>
<reference evidence="8 9" key="1">
    <citation type="journal article" date="2000" name="Arch. Microbiol.">
        <title>Rhodobaca bogoriensis gen. nov. and sp. nov., an alkaliphilic purple nonsulfur bacterium from African Rift Valley soda lakes.</title>
        <authorList>
            <person name="Milford A.D."/>
            <person name="Achenbach L.A."/>
            <person name="Jung D.O."/>
            <person name="Madigan M.T."/>
        </authorList>
    </citation>
    <scope>NUCLEOTIDE SEQUENCE [LARGE SCALE GENOMIC DNA]</scope>
    <source>
        <strain evidence="8 9">2376</strain>
    </source>
</reference>
<dbReference type="PANTHER" id="PTHR10742:SF342">
    <property type="entry name" value="AMINE OXIDASE"/>
    <property type="match status" value="1"/>
</dbReference>
<evidence type="ECO:0000259" key="7">
    <source>
        <dbReference type="Pfam" id="PF01593"/>
    </source>
</evidence>
<dbReference type="InterPro" id="IPR036188">
    <property type="entry name" value="FAD/NAD-bd_sf"/>
</dbReference>
<dbReference type="SUPFAM" id="SSF51905">
    <property type="entry name" value="FAD/NAD(P)-binding domain"/>
    <property type="match status" value="1"/>
</dbReference>
<evidence type="ECO:0000313" key="8">
    <source>
        <dbReference type="EMBL" id="NYS26869.1"/>
    </source>
</evidence>
<dbReference type="InterPro" id="IPR002937">
    <property type="entry name" value="Amino_oxidase"/>
</dbReference>
<dbReference type="EC" id="1.13.12.3" evidence="3"/>
<dbReference type="GO" id="GO:0001716">
    <property type="term" value="F:L-amino-acid oxidase activity"/>
    <property type="evidence" value="ECO:0007669"/>
    <property type="project" value="TreeGrafter"/>
</dbReference>
<keyword evidence="5" id="KW-0073">Auxin biosynthesis</keyword>
<gene>
    <name evidence="8" type="ORF">HUK65_18085</name>
</gene>
<dbReference type="InterPro" id="IPR050281">
    <property type="entry name" value="Flavin_monoamine_oxidase"/>
</dbReference>
<proteinExistence type="inferred from homology"/>